<dbReference type="KEGG" id="erx:ATZ35_12000"/>
<gene>
    <name evidence="1" type="ORF">ATZ35_12000</name>
</gene>
<evidence type="ECO:0000313" key="1">
    <source>
        <dbReference type="EMBL" id="ALS37844.1"/>
    </source>
</evidence>
<evidence type="ECO:0000313" key="2">
    <source>
        <dbReference type="Proteomes" id="UP000067523"/>
    </source>
</evidence>
<organism evidence="1 2">
    <name type="scientific">Enterococcus rotai</name>
    <dbReference type="NCBI Taxonomy" id="118060"/>
    <lineage>
        <taxon>Bacteria</taxon>
        <taxon>Bacillati</taxon>
        <taxon>Bacillota</taxon>
        <taxon>Bacilli</taxon>
        <taxon>Lactobacillales</taxon>
        <taxon>Enterococcaceae</taxon>
        <taxon>Enterococcus</taxon>
    </lineage>
</organism>
<accession>A0A0U2VX28</accession>
<dbReference type="EMBL" id="CP013655">
    <property type="protein sequence ID" value="ALS37844.1"/>
    <property type="molecule type" value="Genomic_DNA"/>
</dbReference>
<proteinExistence type="predicted"/>
<sequence>MKEDYTKDTEIYINNTSSNKTNVINKSFFGKWYNENDDFEVTIKESDNSQKASLNFSDDNMISGENLKVNRIQDNTIDVLGTNNDTIYSFTLNDDSTLVFSESSKHSNAENIPSVSAPITLKKRL</sequence>
<protein>
    <submittedName>
        <fullName evidence="1">Uncharacterized protein</fullName>
    </submittedName>
</protein>
<dbReference type="Proteomes" id="UP000067523">
    <property type="component" value="Chromosome"/>
</dbReference>
<name>A0A0U2VX28_9ENTE</name>
<reference evidence="2" key="1">
    <citation type="submission" date="2015-12" db="EMBL/GenBank/DDBJ databases">
        <authorList>
            <person name="Lauer A."/>
            <person name="Humrighouse B."/>
            <person name="Loparev V."/>
            <person name="Shewmaker P.L."/>
            <person name="Whitney A.M."/>
            <person name="McLaughlin R.W."/>
        </authorList>
    </citation>
    <scope>NUCLEOTIDE SEQUENCE [LARGE SCALE GENOMIC DNA]</scope>
    <source>
        <strain evidence="2">LMG 26678</strain>
    </source>
</reference>
<dbReference type="AlphaFoldDB" id="A0A0U2VX28"/>
<keyword evidence="2" id="KW-1185">Reference proteome</keyword>